<accession>A0AAV1YFJ4</accession>
<dbReference type="PANTHER" id="PTHR35506">
    <property type="entry name" value="OS02G0135600 PROTEIN"/>
    <property type="match status" value="1"/>
</dbReference>
<keyword evidence="2" id="KW-1185">Reference proteome</keyword>
<reference evidence="1 2" key="1">
    <citation type="submission" date="2024-03" db="EMBL/GenBank/DDBJ databases">
        <authorList>
            <person name="Martinez-Hernandez J."/>
        </authorList>
    </citation>
    <scope>NUCLEOTIDE SEQUENCE [LARGE SCALE GENOMIC DNA]</scope>
</reference>
<dbReference type="AlphaFoldDB" id="A0AAV1YFJ4"/>
<evidence type="ECO:0000313" key="1">
    <source>
        <dbReference type="EMBL" id="CAL0332720.1"/>
    </source>
</evidence>
<gene>
    <name evidence="1" type="ORF">LLUT_LOCUS33780</name>
</gene>
<dbReference type="EMBL" id="CAXHTB010000024">
    <property type="protein sequence ID" value="CAL0332720.1"/>
    <property type="molecule type" value="Genomic_DNA"/>
</dbReference>
<comment type="caution">
    <text evidence="1">The sequence shown here is derived from an EMBL/GenBank/DDBJ whole genome shotgun (WGS) entry which is preliminary data.</text>
</comment>
<dbReference type="PANTHER" id="PTHR35506:SF1">
    <property type="entry name" value="OS02G0135600 PROTEIN"/>
    <property type="match status" value="1"/>
</dbReference>
<organism evidence="1 2">
    <name type="scientific">Lupinus luteus</name>
    <name type="common">European yellow lupine</name>
    <dbReference type="NCBI Taxonomy" id="3873"/>
    <lineage>
        <taxon>Eukaryota</taxon>
        <taxon>Viridiplantae</taxon>
        <taxon>Streptophyta</taxon>
        <taxon>Embryophyta</taxon>
        <taxon>Tracheophyta</taxon>
        <taxon>Spermatophyta</taxon>
        <taxon>Magnoliopsida</taxon>
        <taxon>eudicotyledons</taxon>
        <taxon>Gunneridae</taxon>
        <taxon>Pentapetalae</taxon>
        <taxon>rosids</taxon>
        <taxon>fabids</taxon>
        <taxon>Fabales</taxon>
        <taxon>Fabaceae</taxon>
        <taxon>Papilionoideae</taxon>
        <taxon>50 kb inversion clade</taxon>
        <taxon>genistoids sensu lato</taxon>
        <taxon>core genistoids</taxon>
        <taxon>Genisteae</taxon>
        <taxon>Lupinus</taxon>
    </lineage>
</organism>
<evidence type="ECO:0000313" key="2">
    <source>
        <dbReference type="Proteomes" id="UP001497480"/>
    </source>
</evidence>
<sequence length="153" mass="17538">MRRAQPGSDIGSRLHLSVVMIYGNVLEGDGLKYSVSVKEDEKNSYLSALFPLQSYAMKGGIHQKDVRHHSPMLMAQLQHAVTRRDNAERFCFEDFKEHGGNLTIPTDRFLHEIAFKLWKAPKYGVWLFFLFSETMCYCLNLQPILFPIGAVDN</sequence>
<proteinExistence type="predicted"/>
<name>A0AAV1YFJ4_LUPLU</name>
<dbReference type="Proteomes" id="UP001497480">
    <property type="component" value="Unassembled WGS sequence"/>
</dbReference>
<protein>
    <submittedName>
        <fullName evidence="1">Uncharacterized protein</fullName>
    </submittedName>
</protein>